<dbReference type="Gene3D" id="3.40.50.1240">
    <property type="entry name" value="Phosphoglycerate mutase-like"/>
    <property type="match status" value="1"/>
</dbReference>
<gene>
    <name evidence="2" type="primary">cobC</name>
    <name evidence="2" type="ORF">DF182_15150</name>
</gene>
<name>A0A365Y5P1_9BACT</name>
<organism evidence="2 3">
    <name type="scientific">Chitinophaga flava</name>
    <dbReference type="NCBI Taxonomy" id="2259036"/>
    <lineage>
        <taxon>Bacteria</taxon>
        <taxon>Pseudomonadati</taxon>
        <taxon>Bacteroidota</taxon>
        <taxon>Chitinophagia</taxon>
        <taxon>Chitinophagales</taxon>
        <taxon>Chitinophagaceae</taxon>
        <taxon>Chitinophaga</taxon>
    </lineage>
</organism>
<protein>
    <recommendedName>
        <fullName evidence="1">Alpha-ribazole phosphatase</fullName>
        <ecNumber evidence="1">3.1.3.73</ecNumber>
    </recommendedName>
</protein>
<dbReference type="InterPro" id="IPR017578">
    <property type="entry name" value="Ribazole_CobC"/>
</dbReference>
<dbReference type="PANTHER" id="PTHR48100:SF59">
    <property type="entry name" value="ADENOSYLCOBALAMIN_ALPHA-RIBAZOLE PHOSPHATASE"/>
    <property type="match status" value="1"/>
</dbReference>
<dbReference type="CDD" id="cd07067">
    <property type="entry name" value="HP_PGM_like"/>
    <property type="match status" value="1"/>
</dbReference>
<dbReference type="GO" id="GO:0043755">
    <property type="term" value="F:alpha-ribazole phosphatase activity"/>
    <property type="evidence" value="ECO:0007669"/>
    <property type="project" value="UniProtKB-UniRule"/>
</dbReference>
<reference evidence="2 3" key="1">
    <citation type="submission" date="2018-05" db="EMBL/GenBank/DDBJ databases">
        <title>Chitinophaga sp. K3CV102501T nov., isolated from isolated from a monsoon evergreen broad-leaved forest soil.</title>
        <authorList>
            <person name="Lv Y."/>
        </authorList>
    </citation>
    <scope>NUCLEOTIDE SEQUENCE [LARGE SCALE GENOMIC DNA]</scope>
    <source>
        <strain evidence="2 3">GDMCC 1.1325</strain>
    </source>
</reference>
<dbReference type="AlphaFoldDB" id="A0A365Y5P1"/>
<dbReference type="GO" id="GO:0005737">
    <property type="term" value="C:cytoplasm"/>
    <property type="evidence" value="ECO:0007669"/>
    <property type="project" value="TreeGrafter"/>
</dbReference>
<dbReference type="InterPro" id="IPR013078">
    <property type="entry name" value="His_Pase_superF_clade-1"/>
</dbReference>
<dbReference type="Proteomes" id="UP000253410">
    <property type="component" value="Unassembled WGS sequence"/>
</dbReference>
<dbReference type="SMART" id="SM00855">
    <property type="entry name" value="PGAM"/>
    <property type="match status" value="1"/>
</dbReference>
<dbReference type="InterPro" id="IPR050275">
    <property type="entry name" value="PGM_Phosphatase"/>
</dbReference>
<keyword evidence="3" id="KW-1185">Reference proteome</keyword>
<accession>A0A365Y5P1</accession>
<dbReference type="Pfam" id="PF00300">
    <property type="entry name" value="His_Phos_1"/>
    <property type="match status" value="1"/>
</dbReference>
<dbReference type="EC" id="3.1.3.73" evidence="1"/>
<dbReference type="PANTHER" id="PTHR48100">
    <property type="entry name" value="BROAD-SPECIFICITY PHOSPHATASE YOR283W-RELATED"/>
    <property type="match status" value="1"/>
</dbReference>
<proteinExistence type="predicted"/>
<dbReference type="SUPFAM" id="SSF53254">
    <property type="entry name" value="Phosphoglycerate mutase-like"/>
    <property type="match status" value="1"/>
</dbReference>
<sequence>MEIYLIRHTTPAIESGICYGFSDIDVADTFETEVAAVKAKLPTGDFDVYTSPLQRCSKLASALFNQEITADDRLKEMNFGAWEMLAWDAIGREELQTWADDFVQARVPQGESYEELYSRSMELIHELVEKDRNAVIFTHGGVIRSILAHATNTPLVDSFDLKVQYGRISQLKVEDGDIKVVFYNS</sequence>
<dbReference type="EMBL" id="QFFJ01000001">
    <property type="protein sequence ID" value="RBL93829.1"/>
    <property type="molecule type" value="Genomic_DNA"/>
</dbReference>
<dbReference type="OrthoDB" id="9782128at2"/>
<dbReference type="InterPro" id="IPR029033">
    <property type="entry name" value="His_PPase_superfam"/>
</dbReference>
<evidence type="ECO:0000256" key="1">
    <source>
        <dbReference type="NCBIfam" id="TIGR03162"/>
    </source>
</evidence>
<evidence type="ECO:0000313" key="2">
    <source>
        <dbReference type="EMBL" id="RBL93829.1"/>
    </source>
</evidence>
<dbReference type="NCBIfam" id="TIGR03162">
    <property type="entry name" value="ribazole_cobC"/>
    <property type="match status" value="1"/>
</dbReference>
<comment type="caution">
    <text evidence="2">The sequence shown here is derived from an EMBL/GenBank/DDBJ whole genome shotgun (WGS) entry which is preliminary data.</text>
</comment>
<evidence type="ECO:0000313" key="3">
    <source>
        <dbReference type="Proteomes" id="UP000253410"/>
    </source>
</evidence>
<dbReference type="RefSeq" id="WP_113616415.1">
    <property type="nucleotide sequence ID" value="NZ_QFFJ01000001.1"/>
</dbReference>
<dbReference type="GO" id="GO:0009236">
    <property type="term" value="P:cobalamin biosynthetic process"/>
    <property type="evidence" value="ECO:0007669"/>
    <property type="project" value="UniProtKB-UniRule"/>
</dbReference>